<protein>
    <submittedName>
        <fullName evidence="1">Uncharacterized protein</fullName>
    </submittedName>
</protein>
<evidence type="ECO:0000313" key="1">
    <source>
        <dbReference type="EMBL" id="OLP06661.1"/>
    </source>
</evidence>
<accession>A0A1Q8YF27</accession>
<gene>
    <name evidence="1" type="ORF">BLL52_2897</name>
</gene>
<keyword evidence="2" id="KW-1185">Reference proteome</keyword>
<dbReference type="AlphaFoldDB" id="A0A1Q8YF27"/>
<reference evidence="1 2" key="1">
    <citation type="submission" date="2017-01" db="EMBL/GenBank/DDBJ databases">
        <title>Genome sequence of Rhodoferax antarcticus ANT.BR, a psychrophilic purple nonsulfur bacterium from an Antarctic microbial mat.</title>
        <authorList>
            <person name="Baker J."/>
            <person name="Riester C."/>
            <person name="Skinner B."/>
            <person name="Newell A."/>
            <person name="Swingley W."/>
            <person name="Madigan M."/>
            <person name="Jung D."/>
            <person name="Asao M."/>
            <person name="Chen M."/>
            <person name="Loughlin P."/>
            <person name="Pan H."/>
            <person name="Lin S."/>
            <person name="Li N."/>
            <person name="Shaw J."/>
            <person name="Prado M."/>
            <person name="Sherman C."/>
            <person name="Li X."/>
            <person name="Tang J."/>
            <person name="Blankenship R."/>
            <person name="Zhao T."/>
            <person name="Touchman J."/>
            <person name="Sattley M."/>
        </authorList>
    </citation>
    <scope>NUCLEOTIDE SEQUENCE [LARGE SCALE GENOMIC DNA]</scope>
    <source>
        <strain evidence="1 2">ANT.BR</strain>
    </source>
</reference>
<dbReference type="Proteomes" id="UP000185911">
    <property type="component" value="Unassembled WGS sequence"/>
</dbReference>
<sequence length="201" mass="22249">MFAGKNIGLSVLQGWCQTFEALCQDIDAELGDDKRGFHWVQCKEKLGMARWHWDMGPDQDRPDVITKRVNNAVAKTKHLCGVCGEPGEIDLEADWMLTLCPAHTQENRHQEKMDRLSRIKAPKGVGELVLYLGFDGVLHHGVVAWISKKASFGLDARVYAVAVAARMEFGRASAIMRFKTATPMAASHRLHPVGANAVGLQ</sequence>
<dbReference type="EMBL" id="MSYM01000013">
    <property type="protein sequence ID" value="OLP06661.1"/>
    <property type="molecule type" value="Genomic_DNA"/>
</dbReference>
<proteinExistence type="predicted"/>
<name>A0A1Q8YF27_9BURK</name>
<organism evidence="1 2">
    <name type="scientific">Rhodoferax antarcticus ANT.BR</name>
    <dbReference type="NCBI Taxonomy" id="1111071"/>
    <lineage>
        <taxon>Bacteria</taxon>
        <taxon>Pseudomonadati</taxon>
        <taxon>Pseudomonadota</taxon>
        <taxon>Betaproteobacteria</taxon>
        <taxon>Burkholderiales</taxon>
        <taxon>Comamonadaceae</taxon>
        <taxon>Rhodoferax</taxon>
    </lineage>
</organism>
<comment type="caution">
    <text evidence="1">The sequence shown here is derived from an EMBL/GenBank/DDBJ whole genome shotgun (WGS) entry which is preliminary data.</text>
</comment>
<evidence type="ECO:0000313" key="2">
    <source>
        <dbReference type="Proteomes" id="UP000185911"/>
    </source>
</evidence>